<dbReference type="PANTHER" id="PTHR43414:SF6">
    <property type="entry name" value="MULTIDRUG RESISTANCE PROTEIN MDTG"/>
    <property type="match status" value="1"/>
</dbReference>
<evidence type="ECO:0000313" key="11">
    <source>
        <dbReference type="Proteomes" id="UP000009326"/>
    </source>
</evidence>
<comment type="caution">
    <text evidence="9">The sequence shown here is derived from an EMBL/GenBank/DDBJ whole genome shotgun (WGS) entry which is preliminary data.</text>
</comment>
<keyword evidence="4 7" id="KW-0812">Transmembrane</keyword>
<keyword evidence="5 7" id="KW-1133">Transmembrane helix</keyword>
<evidence type="ECO:0000256" key="4">
    <source>
        <dbReference type="ARBA" id="ARBA00022692"/>
    </source>
</evidence>
<gene>
    <name evidence="9" type="ORF">BN52_04930</name>
    <name evidence="10" type="ORF">FC38_GL000535</name>
</gene>
<dbReference type="Pfam" id="PF07690">
    <property type="entry name" value="MFS_1"/>
    <property type="match status" value="1"/>
</dbReference>
<dbReference type="PRINTS" id="PR01035">
    <property type="entry name" value="TCRTETA"/>
</dbReference>
<dbReference type="InterPro" id="IPR001958">
    <property type="entry name" value="Tet-R_TetA/multi-R_MdtG-like"/>
</dbReference>
<keyword evidence="6 7" id="KW-0472">Membrane</keyword>
<evidence type="ECO:0000256" key="5">
    <source>
        <dbReference type="ARBA" id="ARBA00022989"/>
    </source>
</evidence>
<keyword evidence="2" id="KW-0813">Transport</keyword>
<dbReference type="SUPFAM" id="SSF103473">
    <property type="entry name" value="MFS general substrate transporter"/>
    <property type="match status" value="1"/>
</dbReference>
<feature type="transmembrane region" description="Helical" evidence="7">
    <location>
        <begin position="209"/>
        <end position="231"/>
    </location>
</feature>
<dbReference type="PANTHER" id="PTHR43414">
    <property type="entry name" value="MULTIDRUG RESISTANCE PROTEIN MDTG"/>
    <property type="match status" value="1"/>
</dbReference>
<dbReference type="Gene3D" id="1.20.1250.20">
    <property type="entry name" value="MFS general substrate transporter like domains"/>
    <property type="match status" value="2"/>
</dbReference>
<protein>
    <submittedName>
        <fullName evidence="10">Major facilitator superfamily permease</fullName>
    </submittedName>
    <submittedName>
        <fullName evidence="9">Permease of the major facilitator superfamily</fullName>
    </submittedName>
</protein>
<dbReference type="GO" id="GO:0005886">
    <property type="term" value="C:plasma membrane"/>
    <property type="evidence" value="ECO:0007669"/>
    <property type="project" value="UniProtKB-SubCell"/>
</dbReference>
<feature type="transmembrane region" description="Helical" evidence="7">
    <location>
        <begin position="169"/>
        <end position="189"/>
    </location>
</feature>
<dbReference type="InterPro" id="IPR020846">
    <property type="entry name" value="MFS_dom"/>
</dbReference>
<feature type="transmembrane region" description="Helical" evidence="7">
    <location>
        <begin position="48"/>
        <end position="70"/>
    </location>
</feature>
<proteinExistence type="predicted"/>
<keyword evidence="12" id="KW-1185">Reference proteome</keyword>
<accession>I7K1I3</accession>
<evidence type="ECO:0000256" key="2">
    <source>
        <dbReference type="ARBA" id="ARBA00022448"/>
    </source>
</evidence>
<evidence type="ECO:0000313" key="9">
    <source>
        <dbReference type="EMBL" id="CCI87460.1"/>
    </source>
</evidence>
<feature type="transmembrane region" description="Helical" evidence="7">
    <location>
        <begin position="12"/>
        <end position="36"/>
    </location>
</feature>
<dbReference type="STRING" id="1423751.FC38_GL000535"/>
<dbReference type="OrthoDB" id="65739at2"/>
<name>I7K1I3_9LACO</name>
<sequence>MQTTKPIWKRNLYVLSIAVFIAGIAFSEIMPFLPLYVDTLGHFTHQELNFWSGLIFSSVFVVSAIVSPWWGKLADKKGRKLMTLRAALGMAIVLGCMGLVTNVWQLLALRFTQGFFAGFVSNANVLITTETPKENSGQALGTMASAFTAGNLLGPFIGGSLVSIFSYRVTFFITGLLLFIAFLLSLFFVHEEGFKPITSKKLANSKGVINSLTSPAMIFGLLLTTLIIQAANNSINPIVSLYVRQLMHNQGNVVFTSGVVAALPGIATFLAASRFGALGDRIGTHKIIIGGFIGASILFFLTAFVTQVWQLGILRFLIGFTDACLFPQVQTMLTKNTPVAVTGRIFSWNQSAMYLGNIVGPMLGSTISGLFNYNMVFIVTSGIVLFNLLIFKLNVLRNLQ</sequence>
<dbReference type="EMBL" id="CAKC01000068">
    <property type="protein sequence ID" value="CCI87460.1"/>
    <property type="molecule type" value="Genomic_DNA"/>
</dbReference>
<dbReference type="EMBL" id="AYZO01000018">
    <property type="protein sequence ID" value="KRN11761.1"/>
    <property type="molecule type" value="Genomic_DNA"/>
</dbReference>
<feature type="transmembrane region" description="Helical" evidence="7">
    <location>
        <begin position="82"/>
        <end position="101"/>
    </location>
</feature>
<evidence type="ECO:0000313" key="12">
    <source>
        <dbReference type="Proteomes" id="UP000051521"/>
    </source>
</evidence>
<evidence type="ECO:0000313" key="10">
    <source>
        <dbReference type="EMBL" id="KRN11761.1"/>
    </source>
</evidence>
<feature type="transmembrane region" description="Helical" evidence="7">
    <location>
        <begin position="287"/>
        <end position="309"/>
    </location>
</feature>
<dbReference type="AlphaFoldDB" id="I7K1I3"/>
<feature type="transmembrane region" description="Helical" evidence="7">
    <location>
        <begin position="251"/>
        <end position="275"/>
    </location>
</feature>
<dbReference type="InterPro" id="IPR011701">
    <property type="entry name" value="MFS"/>
</dbReference>
<comment type="subcellular location">
    <subcellularLocation>
        <location evidence="1">Cell membrane</location>
        <topology evidence="1">Multi-pass membrane protein</topology>
    </subcellularLocation>
</comment>
<dbReference type="CDD" id="cd17391">
    <property type="entry name" value="MFS_MdtG_MDR_like"/>
    <property type="match status" value="1"/>
</dbReference>
<reference evidence="9 11" key="1">
    <citation type="submission" date="2012-06" db="EMBL/GenBank/DDBJ databases">
        <title>Draft genome sequence of Lactobacillus gigeriorum CRBIP 24.85T, isolated from chicken crop.</title>
        <authorList>
            <person name="Cousin S."/>
            <person name="Ma L."/>
            <person name="Creno S."/>
            <person name="Clermont D."/>
            <person name="Loux V."/>
            <person name="Bizet C."/>
            <person name="Bouchier C."/>
        </authorList>
    </citation>
    <scope>NUCLEOTIDE SEQUENCE [LARGE SCALE GENOMIC DNA]</scope>
    <source>
        <strain evidence="11">CRBIP 24.85T</strain>
        <strain evidence="9">Type strain: CRBIP 24.85</strain>
    </source>
</reference>
<feature type="domain" description="Major facilitator superfamily (MFS) profile" evidence="8">
    <location>
        <begin position="11"/>
        <end position="399"/>
    </location>
</feature>
<evidence type="ECO:0000256" key="6">
    <source>
        <dbReference type="ARBA" id="ARBA00023136"/>
    </source>
</evidence>
<dbReference type="RefSeq" id="WP_008473694.1">
    <property type="nucleotide sequence ID" value="NZ_AYZO01000018.1"/>
</dbReference>
<reference evidence="10 12" key="2">
    <citation type="journal article" date="2015" name="Genome Announc.">
        <title>Expanding the biotechnology potential of lactobacilli through comparative genomics of 213 strains and associated genera.</title>
        <authorList>
            <person name="Sun Z."/>
            <person name="Harris H.M."/>
            <person name="McCann A."/>
            <person name="Guo C."/>
            <person name="Argimon S."/>
            <person name="Zhang W."/>
            <person name="Yang X."/>
            <person name="Jeffery I.B."/>
            <person name="Cooney J.C."/>
            <person name="Kagawa T.F."/>
            <person name="Liu W."/>
            <person name="Song Y."/>
            <person name="Salvetti E."/>
            <person name="Wrobel A."/>
            <person name="Rasinkangas P."/>
            <person name="Parkhill J."/>
            <person name="Rea M.C."/>
            <person name="O'Sullivan O."/>
            <person name="Ritari J."/>
            <person name="Douillard F.P."/>
            <person name="Paul Ross R."/>
            <person name="Yang R."/>
            <person name="Briner A.E."/>
            <person name="Felis G.E."/>
            <person name="de Vos W.M."/>
            <person name="Barrangou R."/>
            <person name="Klaenhammer T.R."/>
            <person name="Caufield P.W."/>
            <person name="Cui Y."/>
            <person name="Zhang H."/>
            <person name="O'Toole P.W."/>
        </authorList>
    </citation>
    <scope>NUCLEOTIDE SEQUENCE [LARGE SCALE GENOMIC DNA]</scope>
    <source>
        <strain evidence="10 12">DSM 23908</strain>
    </source>
</reference>
<dbReference type="PATRIC" id="fig|1423751.3.peg.557"/>
<organism evidence="9 11">
    <name type="scientific">Lactobacillus gigeriorum DSM 23908 = CRBIP 24.85</name>
    <dbReference type="NCBI Taxonomy" id="1423751"/>
    <lineage>
        <taxon>Bacteria</taxon>
        <taxon>Bacillati</taxon>
        <taxon>Bacillota</taxon>
        <taxon>Bacilli</taxon>
        <taxon>Lactobacillales</taxon>
        <taxon>Lactobacillaceae</taxon>
        <taxon>Lactobacillus</taxon>
    </lineage>
</organism>
<evidence type="ECO:0000256" key="3">
    <source>
        <dbReference type="ARBA" id="ARBA00022475"/>
    </source>
</evidence>
<evidence type="ECO:0000256" key="7">
    <source>
        <dbReference type="SAM" id="Phobius"/>
    </source>
</evidence>
<dbReference type="InterPro" id="IPR036259">
    <property type="entry name" value="MFS_trans_sf"/>
</dbReference>
<evidence type="ECO:0000256" key="1">
    <source>
        <dbReference type="ARBA" id="ARBA00004651"/>
    </source>
</evidence>
<keyword evidence="3" id="KW-1003">Cell membrane</keyword>
<dbReference type="GO" id="GO:0022857">
    <property type="term" value="F:transmembrane transporter activity"/>
    <property type="evidence" value="ECO:0007669"/>
    <property type="project" value="InterPro"/>
</dbReference>
<evidence type="ECO:0000259" key="8">
    <source>
        <dbReference type="PROSITE" id="PS50850"/>
    </source>
</evidence>
<dbReference type="Proteomes" id="UP000009326">
    <property type="component" value="Unassembled WGS sequence"/>
</dbReference>
<dbReference type="Proteomes" id="UP000051521">
    <property type="component" value="Unassembled WGS sequence"/>
</dbReference>
<dbReference type="PROSITE" id="PS50850">
    <property type="entry name" value="MFS"/>
    <property type="match status" value="1"/>
</dbReference>
<feature type="transmembrane region" description="Helical" evidence="7">
    <location>
        <begin position="371"/>
        <end position="391"/>
    </location>
</feature>